<gene>
    <name evidence="15" type="primary">LOC105053742</name>
</gene>
<reference evidence="15" key="1">
    <citation type="submission" date="2025-08" db="UniProtKB">
        <authorList>
            <consortium name="RefSeq"/>
        </authorList>
    </citation>
    <scope>IDENTIFICATION</scope>
</reference>
<evidence type="ECO:0000256" key="11">
    <source>
        <dbReference type="PIRSR" id="PIRSR602401-1"/>
    </source>
</evidence>
<comment type="similarity">
    <text evidence="2 12">Belongs to the cytochrome P450 family.</text>
</comment>
<dbReference type="CDD" id="cd11064">
    <property type="entry name" value="CYP86A"/>
    <property type="match status" value="1"/>
</dbReference>
<dbReference type="GO" id="GO:0004497">
    <property type="term" value="F:monooxygenase activity"/>
    <property type="evidence" value="ECO:0007669"/>
    <property type="project" value="UniProtKB-KW"/>
</dbReference>
<sequence length="549" mass="62329">MPPRLLLDPHSLATLHSINIMNSSHHTTLFHTPDATITGCFLQILSEIPFGGLLLASSTFVIIHSLCQRRRHGLAVWPVLGMLPSLLVGIRGNAYEWATDVLVRTNGTFTFQGPWLSNLQCVVTANPANLKYILKTKFANFPKGEYIQGLVRDMLGHGIFSTDGEAWHHHRKRSSLQLHSAELRAAMAKSVIELTHLRLLPVLESLVNIPFDLQDVLLRLTFDNVCMITMGINLGCLSLGLPKMPFAEAFENITEVIALRFITPTALWKAMYYLGVGGEGKLKRSLKEVDEFTYEVIRRRKAELSSLSGDKSRSDLLTVFIRLKDENGNAFSDKFLRDLCMNFILAGRDTSSVALAWFFWLLDQNPEVEEEILAEVRRIVEERGYGGNGEGENTLVFRPEEVKRMEYLQAALSEALRLYPSVPVDFKEVTEDEVFPDGTTLKKGIKVMYSLYSMGRMESIWGEDCREFKPERWLKDGRFVSESWSKFPAFNGGPRLCLGKDFAYYQMKFVVASIIYRYHVKVFPNHPVVPKLALTAYMKHGLKVILEKR</sequence>
<dbReference type="SUPFAM" id="SSF48264">
    <property type="entry name" value="Cytochrome P450"/>
    <property type="match status" value="1"/>
</dbReference>
<dbReference type="InterPro" id="IPR017972">
    <property type="entry name" value="Cyt_P450_CS"/>
</dbReference>
<dbReference type="InterPro" id="IPR002401">
    <property type="entry name" value="Cyt_P450_E_grp-I"/>
</dbReference>
<dbReference type="GO" id="GO:0006629">
    <property type="term" value="P:lipid metabolic process"/>
    <property type="evidence" value="ECO:0007669"/>
    <property type="project" value="UniProtKB-ARBA"/>
</dbReference>
<evidence type="ECO:0000256" key="8">
    <source>
        <dbReference type="ARBA" id="ARBA00023004"/>
    </source>
</evidence>
<keyword evidence="7 12" id="KW-0560">Oxidoreductase</keyword>
<comment type="subcellular location">
    <subcellularLocation>
        <location evidence="1">Membrane</location>
        <topology evidence="1">Single-pass membrane protein</topology>
    </subcellularLocation>
</comment>
<evidence type="ECO:0000313" key="14">
    <source>
        <dbReference type="Proteomes" id="UP000504607"/>
    </source>
</evidence>
<dbReference type="InParanoid" id="A0A6J0PP69"/>
<evidence type="ECO:0000256" key="7">
    <source>
        <dbReference type="ARBA" id="ARBA00023002"/>
    </source>
</evidence>
<evidence type="ECO:0000256" key="3">
    <source>
        <dbReference type="ARBA" id="ARBA00022617"/>
    </source>
</evidence>
<dbReference type="GO" id="GO:0005506">
    <property type="term" value="F:iron ion binding"/>
    <property type="evidence" value="ECO:0007669"/>
    <property type="project" value="InterPro"/>
</dbReference>
<dbReference type="PANTHER" id="PTHR24296">
    <property type="entry name" value="CYTOCHROME P450"/>
    <property type="match status" value="1"/>
</dbReference>
<organism evidence="14 15">
    <name type="scientific">Elaeis guineensis var. tenera</name>
    <name type="common">Oil palm</name>
    <dbReference type="NCBI Taxonomy" id="51953"/>
    <lineage>
        <taxon>Eukaryota</taxon>
        <taxon>Viridiplantae</taxon>
        <taxon>Streptophyta</taxon>
        <taxon>Embryophyta</taxon>
        <taxon>Tracheophyta</taxon>
        <taxon>Spermatophyta</taxon>
        <taxon>Magnoliopsida</taxon>
        <taxon>Liliopsida</taxon>
        <taxon>Arecaceae</taxon>
        <taxon>Arecoideae</taxon>
        <taxon>Cocoseae</taxon>
        <taxon>Elaeidinae</taxon>
        <taxon>Elaeis</taxon>
    </lineage>
</organism>
<keyword evidence="10 13" id="KW-0472">Membrane</keyword>
<dbReference type="InterPro" id="IPR001128">
    <property type="entry name" value="Cyt_P450"/>
</dbReference>
<dbReference type="AlphaFoldDB" id="A0A6J0PP69"/>
<dbReference type="OrthoDB" id="1470350at2759"/>
<evidence type="ECO:0000256" key="13">
    <source>
        <dbReference type="SAM" id="Phobius"/>
    </source>
</evidence>
<dbReference type="InterPro" id="IPR036396">
    <property type="entry name" value="Cyt_P450_sf"/>
</dbReference>
<evidence type="ECO:0000256" key="5">
    <source>
        <dbReference type="ARBA" id="ARBA00022723"/>
    </source>
</evidence>
<keyword evidence="8 11" id="KW-0408">Iron</keyword>
<feature type="transmembrane region" description="Helical" evidence="13">
    <location>
        <begin position="48"/>
        <end position="67"/>
    </location>
</feature>
<dbReference type="Gene3D" id="1.10.630.10">
    <property type="entry name" value="Cytochrome P450"/>
    <property type="match status" value="1"/>
</dbReference>
<keyword evidence="4 13" id="KW-0812">Transmembrane</keyword>
<keyword evidence="5 11" id="KW-0479">Metal-binding</keyword>
<evidence type="ECO:0000313" key="15">
    <source>
        <dbReference type="RefSeq" id="XP_019709259.2"/>
    </source>
</evidence>
<keyword evidence="14" id="KW-1185">Reference proteome</keyword>
<comment type="cofactor">
    <cofactor evidence="11">
        <name>heme</name>
        <dbReference type="ChEBI" id="CHEBI:30413"/>
    </cofactor>
</comment>
<dbReference type="RefSeq" id="XP_019709259.2">
    <property type="nucleotide sequence ID" value="XM_019853700.2"/>
</dbReference>
<dbReference type="Pfam" id="PF00067">
    <property type="entry name" value="p450"/>
    <property type="match status" value="1"/>
</dbReference>
<evidence type="ECO:0000256" key="2">
    <source>
        <dbReference type="ARBA" id="ARBA00010617"/>
    </source>
</evidence>
<name>A0A6J0PP69_ELAGV</name>
<dbReference type="KEGG" id="egu:105053742"/>
<keyword evidence="3 11" id="KW-0349">Heme</keyword>
<evidence type="ECO:0000256" key="10">
    <source>
        <dbReference type="ARBA" id="ARBA00023136"/>
    </source>
</evidence>
<dbReference type="GO" id="GO:0020037">
    <property type="term" value="F:heme binding"/>
    <property type="evidence" value="ECO:0007669"/>
    <property type="project" value="InterPro"/>
</dbReference>
<keyword evidence="9 12" id="KW-0503">Monooxygenase</keyword>
<evidence type="ECO:0000256" key="12">
    <source>
        <dbReference type="RuleBase" id="RU000461"/>
    </source>
</evidence>
<evidence type="ECO:0000256" key="1">
    <source>
        <dbReference type="ARBA" id="ARBA00004167"/>
    </source>
</evidence>
<evidence type="ECO:0000256" key="4">
    <source>
        <dbReference type="ARBA" id="ARBA00022692"/>
    </source>
</evidence>
<dbReference type="PRINTS" id="PR00385">
    <property type="entry name" value="P450"/>
</dbReference>
<dbReference type="PRINTS" id="PR00463">
    <property type="entry name" value="EP450I"/>
</dbReference>
<keyword evidence="6 13" id="KW-1133">Transmembrane helix</keyword>
<evidence type="ECO:0000256" key="6">
    <source>
        <dbReference type="ARBA" id="ARBA00022989"/>
    </source>
</evidence>
<dbReference type="FunFam" id="1.10.630.10:FF:000044">
    <property type="entry name" value="Cytochrome P450"/>
    <property type="match status" value="1"/>
</dbReference>
<dbReference type="GO" id="GO:0016705">
    <property type="term" value="F:oxidoreductase activity, acting on paired donors, with incorporation or reduction of molecular oxygen"/>
    <property type="evidence" value="ECO:0007669"/>
    <property type="project" value="InterPro"/>
</dbReference>
<proteinExistence type="inferred from homology"/>
<accession>A0A6J0PP69</accession>
<evidence type="ECO:0000256" key="9">
    <source>
        <dbReference type="ARBA" id="ARBA00023033"/>
    </source>
</evidence>
<feature type="transmembrane region" description="Helical" evidence="13">
    <location>
        <begin position="74"/>
        <end position="94"/>
    </location>
</feature>
<dbReference type="Proteomes" id="UP000504607">
    <property type="component" value="Chromosome 11"/>
</dbReference>
<dbReference type="GO" id="GO:0016020">
    <property type="term" value="C:membrane"/>
    <property type="evidence" value="ECO:0007669"/>
    <property type="project" value="UniProtKB-SubCell"/>
</dbReference>
<dbReference type="PROSITE" id="PS00086">
    <property type="entry name" value="CYTOCHROME_P450"/>
    <property type="match status" value="1"/>
</dbReference>
<protein>
    <submittedName>
        <fullName evidence="15">Cytochrome P450 86B1</fullName>
    </submittedName>
</protein>
<feature type="binding site" description="axial binding residue" evidence="11">
    <location>
        <position position="497"/>
    </location>
    <ligand>
        <name>heme</name>
        <dbReference type="ChEBI" id="CHEBI:30413"/>
    </ligand>
    <ligandPart>
        <name>Fe</name>
        <dbReference type="ChEBI" id="CHEBI:18248"/>
    </ligandPart>
</feature>